<evidence type="ECO:0008006" key="5">
    <source>
        <dbReference type="Google" id="ProtNLM"/>
    </source>
</evidence>
<reference evidence="3 4" key="1">
    <citation type="journal article" date="2019" name="Lett. Appl. Microbiol.">
        <title>A case of 'blown pack' spoilage of vacuum-packaged pork likely associated with Clostridium estertheticum in Canada.</title>
        <authorList>
            <person name="Zhang P."/>
            <person name="Ward P."/>
            <person name="McMullen L.M."/>
            <person name="Yang X."/>
        </authorList>
    </citation>
    <scope>NUCLEOTIDE SEQUENCE [LARGE SCALE GENOMIC DNA]</scope>
    <source>
        <strain evidence="3 4">MA19</strain>
    </source>
</reference>
<dbReference type="PROSITE" id="PS00397">
    <property type="entry name" value="RECOMBINASES_1"/>
    <property type="match status" value="1"/>
</dbReference>
<name>A0A5N7J7J3_9CLOT</name>
<dbReference type="Gene3D" id="6.10.250.10">
    <property type="match status" value="1"/>
</dbReference>
<dbReference type="GO" id="GO:0000150">
    <property type="term" value="F:DNA strand exchange activity"/>
    <property type="evidence" value="ECO:0007669"/>
    <property type="project" value="InterPro"/>
</dbReference>
<evidence type="ECO:0000313" key="3">
    <source>
        <dbReference type="EMBL" id="MPQ64697.1"/>
    </source>
</evidence>
<dbReference type="Gene3D" id="3.40.50.1390">
    <property type="entry name" value="Resolvase, N-terminal catalytic domain"/>
    <property type="match status" value="1"/>
</dbReference>
<evidence type="ECO:0000256" key="2">
    <source>
        <dbReference type="PROSITE-ProRule" id="PRU10137"/>
    </source>
</evidence>
<protein>
    <recommendedName>
        <fullName evidence="5">Resolvase/invertase-type recombinase catalytic domain-containing protein</fullName>
    </recommendedName>
</protein>
<sequence>MTDNLRGVVSVNSVYGYIRVSTKEQNTDRQHEALKEIILDTPLVSTGDTKLDYTINNMLIDFLSYIADKEREKIQGRVIEGLKNAKAKGIKLIDPIEFYLKTSRSIIVSGKIKK</sequence>
<comment type="caution">
    <text evidence="3">The sequence shown here is derived from an EMBL/GenBank/DDBJ whole genome shotgun (WGS) entry which is preliminary data.</text>
</comment>
<organism evidence="3 4">
    <name type="scientific">Clostridium estertheticum</name>
    <dbReference type="NCBI Taxonomy" id="238834"/>
    <lineage>
        <taxon>Bacteria</taxon>
        <taxon>Bacillati</taxon>
        <taxon>Bacillota</taxon>
        <taxon>Clostridia</taxon>
        <taxon>Eubacteriales</taxon>
        <taxon>Clostridiaceae</taxon>
        <taxon>Clostridium</taxon>
    </lineage>
</organism>
<gene>
    <name evidence="3" type="ORF">E4V82_21725</name>
</gene>
<evidence type="ECO:0000313" key="4">
    <source>
        <dbReference type="Proteomes" id="UP000342249"/>
    </source>
</evidence>
<evidence type="ECO:0000256" key="1">
    <source>
        <dbReference type="PIRSR" id="PIRSR606118-50"/>
    </source>
</evidence>
<dbReference type="AlphaFoldDB" id="A0A5N7J7J3"/>
<dbReference type="InterPro" id="IPR036162">
    <property type="entry name" value="Resolvase-like_N_sf"/>
</dbReference>
<dbReference type="GO" id="GO:0003677">
    <property type="term" value="F:DNA binding"/>
    <property type="evidence" value="ECO:0007669"/>
    <property type="project" value="InterPro"/>
</dbReference>
<dbReference type="Proteomes" id="UP000342249">
    <property type="component" value="Unassembled WGS sequence"/>
</dbReference>
<dbReference type="InterPro" id="IPR006118">
    <property type="entry name" value="Recombinase_CS"/>
</dbReference>
<dbReference type="EMBL" id="SPSF01000053">
    <property type="protein sequence ID" value="MPQ64697.1"/>
    <property type="molecule type" value="Genomic_DNA"/>
</dbReference>
<accession>A0A5N7J7J3</accession>
<proteinExistence type="predicted"/>
<feature type="active site" description="O-(5'-phospho-DNA)-serine intermediate" evidence="1 2">
    <location>
        <position position="21"/>
    </location>
</feature>
<dbReference type="SUPFAM" id="SSF53041">
    <property type="entry name" value="Resolvase-like"/>
    <property type="match status" value="1"/>
</dbReference>